<dbReference type="GO" id="GO:0003700">
    <property type="term" value="F:DNA-binding transcription factor activity"/>
    <property type="evidence" value="ECO:0007669"/>
    <property type="project" value="InterPro"/>
</dbReference>
<dbReference type="InterPro" id="IPR018356">
    <property type="entry name" value="Tscrpt_reg_HTH_DeoR_CS"/>
</dbReference>
<dbReference type="Gene3D" id="3.40.50.1360">
    <property type="match status" value="1"/>
</dbReference>
<dbReference type="SUPFAM" id="SSF46785">
    <property type="entry name" value="Winged helix' DNA-binding domain"/>
    <property type="match status" value="1"/>
</dbReference>
<evidence type="ECO:0000313" key="6">
    <source>
        <dbReference type="Proteomes" id="UP000317430"/>
    </source>
</evidence>
<dbReference type="InterPro" id="IPR014036">
    <property type="entry name" value="DeoR-like_C"/>
</dbReference>
<dbReference type="OrthoDB" id="9797223at2"/>
<dbReference type="AlphaFoldDB" id="A0A5C5SG15"/>
<keyword evidence="1" id="KW-0805">Transcription regulation</keyword>
<dbReference type="PRINTS" id="PR00037">
    <property type="entry name" value="HTHLACR"/>
</dbReference>
<reference evidence="5 6" key="1">
    <citation type="submission" date="2019-08" db="EMBL/GenBank/DDBJ databases">
        <authorList>
            <person name="Lei W."/>
        </authorList>
    </citation>
    <scope>NUCLEOTIDE SEQUENCE [LARGE SCALE GENOMIC DNA]</scope>
    <source>
        <strain evidence="5 6">CCUG 66496</strain>
    </source>
</reference>
<dbReference type="PROSITE" id="PS00894">
    <property type="entry name" value="HTH_DEOR_1"/>
    <property type="match status" value="1"/>
</dbReference>
<dbReference type="InterPro" id="IPR036390">
    <property type="entry name" value="WH_DNA-bd_sf"/>
</dbReference>
<protein>
    <submittedName>
        <fullName evidence="5">DeoR/GlpR transcriptional regulator</fullName>
    </submittedName>
</protein>
<evidence type="ECO:0000256" key="2">
    <source>
        <dbReference type="ARBA" id="ARBA00023125"/>
    </source>
</evidence>
<keyword evidence="6" id="KW-1185">Reference proteome</keyword>
<organism evidence="5 6">
    <name type="scientific">Streptococcus cuniculipharyngis</name>
    <dbReference type="NCBI Taxonomy" id="1562651"/>
    <lineage>
        <taxon>Bacteria</taxon>
        <taxon>Bacillati</taxon>
        <taxon>Bacillota</taxon>
        <taxon>Bacilli</taxon>
        <taxon>Lactobacillales</taxon>
        <taxon>Streptococcaceae</taxon>
        <taxon>Streptococcus</taxon>
    </lineage>
</organism>
<sequence length="247" mass="26854">MLKSERKRLILDKIHSDGVASLDDLMQLLATSESTVRRDLEELASQGLLRRVHGGAEKPKLLQEELSNQQKSVKNVQAKKCLAQAAASLIADEEVIFIDAGTTTSLLIKELGQKNLTVVTNSIQHANDLAAKGIETIMIGGFVKQATNANIGLIAVEQINQLNFDKAFLGINGIDANSITTPDMAEAMVKKAIIKNAKETYILADSSKLDQVYFVTVAAVEEVTIISNQTEQSLIALLREKTKVITI</sequence>
<comment type="caution">
    <text evidence="5">The sequence shown here is derived from an EMBL/GenBank/DDBJ whole genome shotgun (WGS) entry which is preliminary data.</text>
</comment>
<gene>
    <name evidence="5" type="ORF">FRX57_03160</name>
</gene>
<dbReference type="SUPFAM" id="SSF100950">
    <property type="entry name" value="NagB/RpiA/CoA transferase-like"/>
    <property type="match status" value="1"/>
</dbReference>
<feature type="domain" description="HTH deoR-type" evidence="4">
    <location>
        <begin position="3"/>
        <end position="58"/>
    </location>
</feature>
<evidence type="ECO:0000256" key="3">
    <source>
        <dbReference type="ARBA" id="ARBA00023163"/>
    </source>
</evidence>
<proteinExistence type="predicted"/>
<dbReference type="SMART" id="SM00420">
    <property type="entry name" value="HTH_DEOR"/>
    <property type="match status" value="1"/>
</dbReference>
<evidence type="ECO:0000313" key="5">
    <source>
        <dbReference type="EMBL" id="TWS99210.1"/>
    </source>
</evidence>
<dbReference type="Gene3D" id="1.10.10.10">
    <property type="entry name" value="Winged helix-like DNA-binding domain superfamily/Winged helix DNA-binding domain"/>
    <property type="match status" value="1"/>
</dbReference>
<dbReference type="EMBL" id="VOHL01000001">
    <property type="protein sequence ID" value="TWS99210.1"/>
    <property type="molecule type" value="Genomic_DNA"/>
</dbReference>
<keyword evidence="3" id="KW-0804">Transcription</keyword>
<dbReference type="InterPro" id="IPR050313">
    <property type="entry name" value="Carb_Metab_HTH_regulators"/>
</dbReference>
<dbReference type="InterPro" id="IPR037171">
    <property type="entry name" value="NagB/RpiA_transferase-like"/>
</dbReference>
<dbReference type="GO" id="GO:0003677">
    <property type="term" value="F:DNA binding"/>
    <property type="evidence" value="ECO:0007669"/>
    <property type="project" value="UniProtKB-KW"/>
</dbReference>
<name>A0A5C5SG15_9STRE</name>
<dbReference type="PANTHER" id="PTHR30363">
    <property type="entry name" value="HTH-TYPE TRANSCRIPTIONAL REGULATOR SRLR-RELATED"/>
    <property type="match status" value="1"/>
</dbReference>
<accession>A0A5C5SG15</accession>
<dbReference type="Pfam" id="PF08220">
    <property type="entry name" value="HTH_DeoR"/>
    <property type="match status" value="1"/>
</dbReference>
<dbReference type="PROSITE" id="PS51000">
    <property type="entry name" value="HTH_DEOR_2"/>
    <property type="match status" value="1"/>
</dbReference>
<dbReference type="Pfam" id="PF00455">
    <property type="entry name" value="DeoRC"/>
    <property type="match status" value="1"/>
</dbReference>
<dbReference type="InterPro" id="IPR001034">
    <property type="entry name" value="DeoR_HTH"/>
</dbReference>
<evidence type="ECO:0000256" key="1">
    <source>
        <dbReference type="ARBA" id="ARBA00023015"/>
    </source>
</evidence>
<dbReference type="SMART" id="SM01134">
    <property type="entry name" value="DeoRC"/>
    <property type="match status" value="1"/>
</dbReference>
<keyword evidence="2" id="KW-0238">DNA-binding</keyword>
<dbReference type="PANTHER" id="PTHR30363:SF56">
    <property type="entry name" value="TRANSCRIPTIONAL REGULATOR, DEOR FAMILY"/>
    <property type="match status" value="1"/>
</dbReference>
<dbReference type="InterPro" id="IPR036388">
    <property type="entry name" value="WH-like_DNA-bd_sf"/>
</dbReference>
<evidence type="ECO:0000259" key="4">
    <source>
        <dbReference type="PROSITE" id="PS51000"/>
    </source>
</evidence>
<dbReference type="Proteomes" id="UP000317430">
    <property type="component" value="Unassembled WGS sequence"/>
</dbReference>